<dbReference type="InterPro" id="IPR033756">
    <property type="entry name" value="YlxH/NBP35"/>
</dbReference>
<dbReference type="GO" id="GO:0005524">
    <property type="term" value="F:ATP binding"/>
    <property type="evidence" value="ECO:0007669"/>
    <property type="project" value="UniProtKB-KW"/>
</dbReference>
<organism evidence="4 5">
    <name type="scientific">Oceanidesulfovibrio marinus</name>
    <dbReference type="NCBI Taxonomy" id="370038"/>
    <lineage>
        <taxon>Bacteria</taxon>
        <taxon>Pseudomonadati</taxon>
        <taxon>Thermodesulfobacteriota</taxon>
        <taxon>Desulfovibrionia</taxon>
        <taxon>Desulfovibrionales</taxon>
        <taxon>Desulfovibrionaceae</taxon>
        <taxon>Oceanidesulfovibrio</taxon>
    </lineage>
</organism>
<keyword evidence="6" id="KW-1185">Reference proteome</keyword>
<dbReference type="GO" id="GO:0005829">
    <property type="term" value="C:cytosol"/>
    <property type="evidence" value="ECO:0007669"/>
    <property type="project" value="TreeGrafter"/>
</dbReference>
<dbReference type="PANTHER" id="PTHR43384">
    <property type="entry name" value="SEPTUM SITE-DETERMINING PROTEIN MIND HOMOLOG, CHLOROPLASTIC-RELATED"/>
    <property type="match status" value="1"/>
</dbReference>
<dbReference type="PANTHER" id="PTHR43384:SF4">
    <property type="entry name" value="CELLULOSE BIOSYNTHESIS PROTEIN BCSQ-RELATED"/>
    <property type="match status" value="1"/>
</dbReference>
<gene>
    <name evidence="4" type="ORF">DQK91_19180</name>
    <name evidence="3" type="ORF">E8L03_20635</name>
</gene>
<dbReference type="AlphaFoldDB" id="A0A6P1ZBG2"/>
<evidence type="ECO:0000313" key="6">
    <source>
        <dbReference type="Proteomes" id="UP000503251"/>
    </source>
</evidence>
<reference evidence="4 5" key="1">
    <citation type="submission" date="2018-06" db="EMBL/GenBank/DDBJ databases">
        <title>Complete genome of Desulfovibrio marinus P48SEP.</title>
        <authorList>
            <person name="Crispim J.S."/>
            <person name="Vidigal P.M.P."/>
            <person name="Silva L.C.F."/>
            <person name="Araujo L.C."/>
            <person name="Laguardia C.N."/>
            <person name="Dias R.S."/>
            <person name="Sousa M.P."/>
            <person name="Paula S.O."/>
            <person name="Silva C."/>
        </authorList>
    </citation>
    <scope>NUCLEOTIDE SEQUENCE [LARGE SCALE GENOMIC DNA]</scope>
    <source>
        <strain evidence="4 5">P48SEP</strain>
    </source>
</reference>
<dbReference type="GO" id="GO:0009898">
    <property type="term" value="C:cytoplasmic side of plasma membrane"/>
    <property type="evidence" value="ECO:0007669"/>
    <property type="project" value="TreeGrafter"/>
</dbReference>
<dbReference type="EMBL" id="CP039543">
    <property type="protein sequence ID" value="QJT11169.1"/>
    <property type="molecule type" value="Genomic_DNA"/>
</dbReference>
<dbReference type="InterPro" id="IPR027417">
    <property type="entry name" value="P-loop_NTPase"/>
</dbReference>
<evidence type="ECO:0000256" key="1">
    <source>
        <dbReference type="ARBA" id="ARBA00022741"/>
    </source>
</evidence>
<reference evidence="3 6" key="2">
    <citation type="submission" date="2019-04" db="EMBL/GenBank/DDBJ databases">
        <title>Isolation and culture of sulfate reducing bacteria from the cold seep of the South China Sea.</title>
        <authorList>
            <person name="Sun C."/>
            <person name="Liu R."/>
        </authorList>
    </citation>
    <scope>NUCLEOTIDE SEQUENCE [LARGE SCALE GENOMIC DNA]</scope>
    <source>
        <strain evidence="3 6">CS1</strain>
    </source>
</reference>
<dbReference type="EMBL" id="QMIF01000017">
    <property type="protein sequence ID" value="TVM31234.1"/>
    <property type="molecule type" value="Genomic_DNA"/>
</dbReference>
<accession>A0A6P1ZBG2</accession>
<keyword evidence="1" id="KW-0547">Nucleotide-binding</keyword>
<protein>
    <submittedName>
        <fullName evidence="4">MinD/ParA family protein</fullName>
    </submittedName>
</protein>
<dbReference type="Pfam" id="PF10609">
    <property type="entry name" value="ParA"/>
    <property type="match status" value="1"/>
</dbReference>
<evidence type="ECO:0000313" key="3">
    <source>
        <dbReference type="EMBL" id="QJT11169.1"/>
    </source>
</evidence>
<evidence type="ECO:0000313" key="5">
    <source>
        <dbReference type="Proteomes" id="UP000434052"/>
    </source>
</evidence>
<dbReference type="GO" id="GO:0051782">
    <property type="term" value="P:negative regulation of cell division"/>
    <property type="evidence" value="ECO:0007669"/>
    <property type="project" value="TreeGrafter"/>
</dbReference>
<dbReference type="InterPro" id="IPR033875">
    <property type="entry name" value="FlhG"/>
</dbReference>
<keyword evidence="2" id="KW-0067">ATP-binding</keyword>
<name>A0A6P1ZBG2_9BACT</name>
<sequence length="466" mass="49997">MTAHVVSIASGKGGVGKTNVAVNLALALGASGKRVCLLDADLGLSNVDILLGIDPQRTLDDVLFEGVGVEECLLPIRPNVYLLPGSSGVARLASLDKSRRAALVDEFKKLTNFDYLLVDNSPGISASVISLCLSSRQLVVVVTPEAASITDAYALIKVLKQNGLWWKPLLLINRARSTRHAVAVFARLRETANKRLDLDCLPLGWLPEDPAVGRASLMRSPVLETEPDAPFCRLVRDAAKRLVAHTERKASDAGPEVFLEQSITRLQSTLPPAESQGQYRADLQPRAIQALAKMDTALAMIEDLFPQTGMEAHTALQALEPARAVLADLARSRQNGATNAAGPTSNPGPRLRAMVLCQDPELRDLLSDLMTEAGLIPVDGLETDPGTSGKELALVVLSLDRLPEAVYLPWISGPGQVPVLLLEGYGEASRLAETELDEHVTMLKKPFAIADFVTAIRRLATSSKPS</sequence>
<dbReference type="Gene3D" id="3.40.50.300">
    <property type="entry name" value="P-loop containing nucleotide triphosphate hydrolases"/>
    <property type="match status" value="1"/>
</dbReference>
<dbReference type="InterPro" id="IPR050625">
    <property type="entry name" value="ParA/MinD_ATPase"/>
</dbReference>
<dbReference type="SUPFAM" id="SSF52540">
    <property type="entry name" value="P-loop containing nucleoside triphosphate hydrolases"/>
    <property type="match status" value="1"/>
</dbReference>
<dbReference type="GO" id="GO:0016887">
    <property type="term" value="F:ATP hydrolysis activity"/>
    <property type="evidence" value="ECO:0007669"/>
    <property type="project" value="TreeGrafter"/>
</dbReference>
<evidence type="ECO:0000256" key="2">
    <source>
        <dbReference type="ARBA" id="ARBA00022840"/>
    </source>
</evidence>
<dbReference type="OrthoDB" id="9773088at2"/>
<proteinExistence type="predicted"/>
<dbReference type="Proteomes" id="UP000503251">
    <property type="component" value="Chromosome"/>
</dbReference>
<evidence type="ECO:0000313" key="4">
    <source>
        <dbReference type="EMBL" id="TVM31234.1"/>
    </source>
</evidence>
<dbReference type="CDD" id="cd02038">
    <property type="entry name" value="FlhG-like"/>
    <property type="match status" value="1"/>
</dbReference>
<dbReference type="RefSeq" id="WP_144307020.1">
    <property type="nucleotide sequence ID" value="NZ_CP039543.1"/>
</dbReference>
<dbReference type="Proteomes" id="UP000434052">
    <property type="component" value="Unassembled WGS sequence"/>
</dbReference>